<dbReference type="Proteomes" id="UP000695000">
    <property type="component" value="Unplaced"/>
</dbReference>
<accession>A0ABM1NJ23</accession>
<evidence type="ECO:0000259" key="13">
    <source>
        <dbReference type="PROSITE" id="PS50011"/>
    </source>
</evidence>
<dbReference type="PROSITE" id="PS00108">
    <property type="entry name" value="PROTEIN_KINASE_ST"/>
    <property type="match status" value="1"/>
</dbReference>
<comment type="similarity">
    <text evidence="1">Belongs to the protein kinase superfamily. CAMK Ser/Thr protein kinase family. NIM1 subfamily.</text>
</comment>
<comment type="catalytic activity">
    <reaction evidence="9">
        <text>L-seryl-[protein] + ATP = O-phospho-L-seryl-[protein] + ADP + H(+)</text>
        <dbReference type="Rhea" id="RHEA:17989"/>
        <dbReference type="Rhea" id="RHEA-COMP:9863"/>
        <dbReference type="Rhea" id="RHEA-COMP:11604"/>
        <dbReference type="ChEBI" id="CHEBI:15378"/>
        <dbReference type="ChEBI" id="CHEBI:29999"/>
        <dbReference type="ChEBI" id="CHEBI:30616"/>
        <dbReference type="ChEBI" id="CHEBI:83421"/>
        <dbReference type="ChEBI" id="CHEBI:456216"/>
        <dbReference type="EC" id="2.7.11.1"/>
    </reaction>
</comment>
<evidence type="ECO:0000256" key="10">
    <source>
        <dbReference type="PROSITE-ProRule" id="PRU10141"/>
    </source>
</evidence>
<keyword evidence="4" id="KW-0808">Transferase</keyword>
<keyword evidence="3 11" id="KW-0723">Serine/threonine-protein kinase</keyword>
<gene>
    <name evidence="15 16" type="primary">LOC108569681</name>
</gene>
<dbReference type="EC" id="2.7.11.1" evidence="2"/>
<dbReference type="InterPro" id="IPR000719">
    <property type="entry name" value="Prot_kinase_dom"/>
</dbReference>
<dbReference type="Gene3D" id="3.30.200.20">
    <property type="entry name" value="Phosphorylase Kinase, domain 1"/>
    <property type="match status" value="1"/>
</dbReference>
<dbReference type="GO" id="GO:0016301">
    <property type="term" value="F:kinase activity"/>
    <property type="evidence" value="ECO:0007669"/>
    <property type="project" value="UniProtKB-KW"/>
</dbReference>
<evidence type="ECO:0000313" key="16">
    <source>
        <dbReference type="RefSeq" id="XP_017786823.1"/>
    </source>
</evidence>
<dbReference type="Pfam" id="PF00069">
    <property type="entry name" value="Pkinase"/>
    <property type="match status" value="1"/>
</dbReference>
<evidence type="ECO:0000256" key="2">
    <source>
        <dbReference type="ARBA" id="ARBA00012513"/>
    </source>
</evidence>
<dbReference type="InterPro" id="IPR008271">
    <property type="entry name" value="Ser/Thr_kinase_AS"/>
</dbReference>
<keyword evidence="14" id="KW-1185">Reference proteome</keyword>
<feature type="binding site" evidence="10">
    <location>
        <position position="37"/>
    </location>
    <ligand>
        <name>ATP</name>
        <dbReference type="ChEBI" id="CHEBI:30616"/>
    </ligand>
</feature>
<evidence type="ECO:0000256" key="5">
    <source>
        <dbReference type="ARBA" id="ARBA00022741"/>
    </source>
</evidence>
<dbReference type="InterPro" id="IPR011009">
    <property type="entry name" value="Kinase-like_dom_sf"/>
</dbReference>
<keyword evidence="5 10" id="KW-0547">Nucleotide-binding</keyword>
<proteinExistence type="inferred from homology"/>
<dbReference type="SMART" id="SM00220">
    <property type="entry name" value="S_TKc"/>
    <property type="match status" value="1"/>
</dbReference>
<dbReference type="RefSeq" id="XP_017786823.1">
    <property type="nucleotide sequence ID" value="XM_017931334.1"/>
</dbReference>
<feature type="compositionally biased region" description="Polar residues" evidence="12">
    <location>
        <begin position="301"/>
        <end position="310"/>
    </location>
</feature>
<evidence type="ECO:0000313" key="14">
    <source>
        <dbReference type="Proteomes" id="UP000695000"/>
    </source>
</evidence>
<evidence type="ECO:0000313" key="15">
    <source>
        <dbReference type="RefSeq" id="XP_017786814.1"/>
    </source>
</evidence>
<reference evidence="15 16" key="1">
    <citation type="submission" date="2025-05" db="UniProtKB">
        <authorList>
            <consortium name="RefSeq"/>
        </authorList>
    </citation>
    <scope>IDENTIFICATION</scope>
    <source>
        <tissue evidence="15 16">Whole Larva</tissue>
    </source>
</reference>
<feature type="region of interest" description="Disordered" evidence="12">
    <location>
        <begin position="277"/>
        <end position="313"/>
    </location>
</feature>
<sequence length="459" mass="52434">MDKFVDEWLIIQTLGEGAYGEVKLLVHQVSGEAVAMKVVDLRKCKDAKECVTKEEKIHKLMMHPNIIRILGKREEPNTIYIFLEYASGGELFNKIEPDIGMYAGDAQKYMKQLLNGMEYLHSKGITHRDIKPENLLLDEHGNLKISDFGMATIFRLRGKQRLLDKKCGTLSYVAPEVLKQPYYAEPADLWSCGIVFVAMLAGELPWDEPTQECREYSQWMKDTCITQTPWSKLTNVAFSLARKMLTHEPKARPTLSQILQHPWMNIKFPDSASCDIDEPDNACEPNAKRQASIADYEGSHETPTVTSSQPAPRIANNIAPERLAILMQNREQVCFSQPTSNDDLIVNSQLHFTQSPLTQNNFQKLIKRMTRFFVKTSCEKTTMQLCKVLDQLCYNWNSDPSGVITISLMDAKRMQLVFKANILEMDGKMLVDFRLSKGCGLEFKRNFMKIKKSLQDIIC</sequence>
<evidence type="ECO:0000256" key="6">
    <source>
        <dbReference type="ARBA" id="ARBA00022777"/>
    </source>
</evidence>
<name>A0ABM1NJ23_NICVS</name>
<dbReference type="PROSITE" id="PS50011">
    <property type="entry name" value="PROTEIN_KINASE_DOM"/>
    <property type="match status" value="1"/>
</dbReference>
<evidence type="ECO:0000256" key="11">
    <source>
        <dbReference type="RuleBase" id="RU000304"/>
    </source>
</evidence>
<evidence type="ECO:0000256" key="4">
    <source>
        <dbReference type="ARBA" id="ARBA00022679"/>
    </source>
</evidence>
<evidence type="ECO:0000256" key="9">
    <source>
        <dbReference type="ARBA" id="ARBA00048679"/>
    </source>
</evidence>
<evidence type="ECO:0000256" key="3">
    <source>
        <dbReference type="ARBA" id="ARBA00022527"/>
    </source>
</evidence>
<dbReference type="InterPro" id="IPR017441">
    <property type="entry name" value="Protein_kinase_ATP_BS"/>
</dbReference>
<evidence type="ECO:0000256" key="7">
    <source>
        <dbReference type="ARBA" id="ARBA00022840"/>
    </source>
</evidence>
<dbReference type="PANTHER" id="PTHR24346">
    <property type="entry name" value="MAP/MICROTUBULE AFFINITY-REGULATING KINASE"/>
    <property type="match status" value="1"/>
</dbReference>
<organism evidence="14 16">
    <name type="scientific">Nicrophorus vespilloides</name>
    <name type="common">Boreal carrion beetle</name>
    <dbReference type="NCBI Taxonomy" id="110193"/>
    <lineage>
        <taxon>Eukaryota</taxon>
        <taxon>Metazoa</taxon>
        <taxon>Ecdysozoa</taxon>
        <taxon>Arthropoda</taxon>
        <taxon>Hexapoda</taxon>
        <taxon>Insecta</taxon>
        <taxon>Pterygota</taxon>
        <taxon>Neoptera</taxon>
        <taxon>Endopterygota</taxon>
        <taxon>Coleoptera</taxon>
        <taxon>Polyphaga</taxon>
        <taxon>Staphyliniformia</taxon>
        <taxon>Silphidae</taxon>
        <taxon>Nicrophorinae</taxon>
        <taxon>Nicrophorus</taxon>
    </lineage>
</organism>
<dbReference type="Gene3D" id="1.10.510.10">
    <property type="entry name" value="Transferase(Phosphotransferase) domain 1"/>
    <property type="match status" value="1"/>
</dbReference>
<comment type="catalytic activity">
    <reaction evidence="8">
        <text>L-threonyl-[protein] + ATP = O-phospho-L-threonyl-[protein] + ADP + H(+)</text>
        <dbReference type="Rhea" id="RHEA:46608"/>
        <dbReference type="Rhea" id="RHEA-COMP:11060"/>
        <dbReference type="Rhea" id="RHEA-COMP:11605"/>
        <dbReference type="ChEBI" id="CHEBI:15378"/>
        <dbReference type="ChEBI" id="CHEBI:30013"/>
        <dbReference type="ChEBI" id="CHEBI:30616"/>
        <dbReference type="ChEBI" id="CHEBI:61977"/>
        <dbReference type="ChEBI" id="CHEBI:456216"/>
        <dbReference type="EC" id="2.7.11.1"/>
    </reaction>
</comment>
<protein>
    <recommendedName>
        <fullName evidence="2">non-specific serine/threonine protein kinase</fullName>
        <ecNumber evidence="2">2.7.11.1</ecNumber>
    </recommendedName>
</protein>
<dbReference type="RefSeq" id="XP_017786814.1">
    <property type="nucleotide sequence ID" value="XM_017931325.1"/>
</dbReference>
<dbReference type="PANTHER" id="PTHR24346:SF107">
    <property type="entry name" value="SERINE_THREONINE-PROTEIN KINASE CHK1"/>
    <property type="match status" value="1"/>
</dbReference>
<dbReference type="Gene3D" id="3.30.310.80">
    <property type="entry name" value="Kinase associated domain 1, KA1"/>
    <property type="match status" value="1"/>
</dbReference>
<evidence type="ECO:0000256" key="12">
    <source>
        <dbReference type="SAM" id="MobiDB-lite"/>
    </source>
</evidence>
<dbReference type="SUPFAM" id="SSF56112">
    <property type="entry name" value="Protein kinase-like (PK-like)"/>
    <property type="match status" value="1"/>
</dbReference>
<feature type="domain" description="Protein kinase" evidence="13">
    <location>
        <begin position="8"/>
        <end position="264"/>
    </location>
</feature>
<evidence type="ECO:0000256" key="8">
    <source>
        <dbReference type="ARBA" id="ARBA00047899"/>
    </source>
</evidence>
<evidence type="ECO:0000256" key="1">
    <source>
        <dbReference type="ARBA" id="ARBA00010791"/>
    </source>
</evidence>
<keyword evidence="7 10" id="KW-0067">ATP-binding</keyword>
<dbReference type="GeneID" id="108569681"/>
<keyword evidence="6 15" id="KW-0418">Kinase</keyword>
<dbReference type="PROSITE" id="PS00107">
    <property type="entry name" value="PROTEIN_KINASE_ATP"/>
    <property type="match status" value="1"/>
</dbReference>